<accession>A0A2R3P8C4</accession>
<name>A0A2R3P8C4_MESFO</name>
<protein>
    <submittedName>
        <fullName evidence="1">Uncharacterized protein</fullName>
    </submittedName>
</protein>
<evidence type="ECO:0000313" key="2">
    <source>
        <dbReference type="Proteomes" id="UP000239216"/>
    </source>
</evidence>
<dbReference type="Proteomes" id="UP000239216">
    <property type="component" value="Chromosome"/>
</dbReference>
<organism evidence="1 2">
    <name type="scientific">Mesoplasma florum</name>
    <name type="common">Acholeplasma florum</name>
    <dbReference type="NCBI Taxonomy" id="2151"/>
    <lineage>
        <taxon>Bacteria</taxon>
        <taxon>Bacillati</taxon>
        <taxon>Mycoplasmatota</taxon>
        <taxon>Mollicutes</taxon>
        <taxon>Entomoplasmatales</taxon>
        <taxon>Entomoplasmataceae</taxon>
        <taxon>Mesoplasma</taxon>
    </lineage>
</organism>
<dbReference type="EMBL" id="CP022513">
    <property type="protein sequence ID" value="AVN64745.1"/>
    <property type="molecule type" value="Genomic_DNA"/>
</dbReference>
<proteinExistence type="predicted"/>
<evidence type="ECO:0000313" key="1">
    <source>
        <dbReference type="EMBL" id="AVN64745.1"/>
    </source>
</evidence>
<gene>
    <name evidence="1" type="ORF">CG003_01130</name>
</gene>
<dbReference type="AlphaFoldDB" id="A0A2R3P8C4"/>
<reference evidence="1 2" key="1">
    <citation type="submission" date="2017-07" db="EMBL/GenBank/DDBJ databases">
        <title>Comparative genomic analysis of Mesoplasma florum.</title>
        <authorList>
            <person name="Baby V."/>
            <person name="Lachance J.-C."/>
            <person name="Gagnon J."/>
            <person name="Lucier J.-F."/>
            <person name="Matteau D."/>
            <person name="Knight T.F."/>
            <person name="Rodrigue S."/>
        </authorList>
    </citation>
    <scope>NUCLEOTIDE SEQUENCE [LARGE SCALE GENOMIC DNA]</scope>
    <source>
        <strain evidence="1 2">CnuA-2</strain>
    </source>
</reference>
<sequence length="86" mass="10379">MWKYIMRYKMETNKLLGLIIMIIGLLIMVIFGVLAFWVKNRSKIHDEFYRRNKESQTIWEFTKKNFPIFLSLFGFVMAFSGLMMLV</sequence>